<dbReference type="GO" id="GO:0016020">
    <property type="term" value="C:membrane"/>
    <property type="evidence" value="ECO:0007669"/>
    <property type="project" value="UniProtKB-SubCell"/>
</dbReference>
<evidence type="ECO:0000256" key="1">
    <source>
        <dbReference type="ARBA" id="ARBA00004141"/>
    </source>
</evidence>
<reference evidence="7 8" key="1">
    <citation type="submission" date="2024-01" db="EMBL/GenBank/DDBJ databases">
        <title>The complete chloroplast genome sequence of Lithospermum erythrorhizon: insights into the phylogenetic relationship among Boraginaceae species and the maternal lineages of purple gromwells.</title>
        <authorList>
            <person name="Okada T."/>
            <person name="Watanabe K."/>
        </authorList>
    </citation>
    <scope>NUCLEOTIDE SEQUENCE [LARGE SCALE GENOMIC DNA]</scope>
</reference>
<evidence type="ECO:0000256" key="5">
    <source>
        <dbReference type="ARBA" id="ARBA00023136"/>
    </source>
</evidence>
<dbReference type="PANTHER" id="PTHR31621">
    <property type="entry name" value="PROTEIN DMP3"/>
    <property type="match status" value="1"/>
</dbReference>
<keyword evidence="4 6" id="KW-1133">Transmembrane helix</keyword>
<dbReference type="Proteomes" id="UP001454036">
    <property type="component" value="Unassembled WGS sequence"/>
</dbReference>
<name>A0AAV3QR00_LITER</name>
<feature type="transmembrane region" description="Helical" evidence="6">
    <location>
        <begin position="105"/>
        <end position="124"/>
    </location>
</feature>
<evidence type="ECO:0000313" key="7">
    <source>
        <dbReference type="EMBL" id="GAA0164502.1"/>
    </source>
</evidence>
<proteinExistence type="inferred from homology"/>
<sequence length="183" mass="20029">MATPSGNSIPSKTFTNMGNLVKLLPTGTVFMFEFLNPVLTNDGHCNVSNKYMSGALLVICAFMCCFSCFTDSYIDSDGMIHYGIATSKGLCPSSSVDTSSYKLRIGDFVHAFFSLGVFAVVALLDSNTTGCFYPSFEKTQKVLYMTLPTVIGTVSSFVFMFFPNKRHGIGYRTDEDHQEGKTA</sequence>
<comment type="subcellular location">
    <subcellularLocation>
        <location evidence="1">Membrane</location>
        <topology evidence="1">Multi-pass membrane protein</topology>
    </subcellularLocation>
</comment>
<comment type="caution">
    <text evidence="7">The sequence shown here is derived from an EMBL/GenBank/DDBJ whole genome shotgun (WGS) entry which is preliminary data.</text>
</comment>
<dbReference type="GO" id="GO:0005737">
    <property type="term" value="C:cytoplasm"/>
    <property type="evidence" value="ECO:0007669"/>
    <property type="project" value="UniProtKB-ARBA"/>
</dbReference>
<dbReference type="GO" id="GO:0010256">
    <property type="term" value="P:endomembrane system organization"/>
    <property type="evidence" value="ECO:0007669"/>
    <property type="project" value="TreeGrafter"/>
</dbReference>
<feature type="transmembrane region" description="Helical" evidence="6">
    <location>
        <begin position="20"/>
        <end position="39"/>
    </location>
</feature>
<evidence type="ECO:0000256" key="6">
    <source>
        <dbReference type="SAM" id="Phobius"/>
    </source>
</evidence>
<evidence type="ECO:0000313" key="8">
    <source>
        <dbReference type="Proteomes" id="UP001454036"/>
    </source>
</evidence>
<organism evidence="7 8">
    <name type="scientific">Lithospermum erythrorhizon</name>
    <name type="common">Purple gromwell</name>
    <name type="synonym">Lithospermum officinale var. erythrorhizon</name>
    <dbReference type="NCBI Taxonomy" id="34254"/>
    <lineage>
        <taxon>Eukaryota</taxon>
        <taxon>Viridiplantae</taxon>
        <taxon>Streptophyta</taxon>
        <taxon>Embryophyta</taxon>
        <taxon>Tracheophyta</taxon>
        <taxon>Spermatophyta</taxon>
        <taxon>Magnoliopsida</taxon>
        <taxon>eudicotyledons</taxon>
        <taxon>Gunneridae</taxon>
        <taxon>Pentapetalae</taxon>
        <taxon>asterids</taxon>
        <taxon>lamiids</taxon>
        <taxon>Boraginales</taxon>
        <taxon>Boraginaceae</taxon>
        <taxon>Boraginoideae</taxon>
        <taxon>Lithospermeae</taxon>
        <taxon>Lithospermum</taxon>
    </lineage>
</organism>
<keyword evidence="8" id="KW-1185">Reference proteome</keyword>
<gene>
    <name evidence="7" type="ORF">LIER_20118</name>
</gene>
<keyword evidence="5 6" id="KW-0472">Membrane</keyword>
<feature type="transmembrane region" description="Helical" evidence="6">
    <location>
        <begin position="144"/>
        <end position="162"/>
    </location>
</feature>
<dbReference type="InterPro" id="IPR007770">
    <property type="entry name" value="DMP"/>
</dbReference>
<comment type="similarity">
    <text evidence="2">Belongs to the plant DMP1 protein family.</text>
</comment>
<dbReference type="PANTHER" id="PTHR31621:SF66">
    <property type="entry name" value="PROTEIN DMP2"/>
    <property type="match status" value="1"/>
</dbReference>
<evidence type="ECO:0000256" key="3">
    <source>
        <dbReference type="ARBA" id="ARBA00022692"/>
    </source>
</evidence>
<dbReference type="AlphaFoldDB" id="A0AAV3QR00"/>
<protein>
    <submittedName>
        <fullName evidence="7">Uncharacterized protein</fullName>
    </submittedName>
</protein>
<feature type="transmembrane region" description="Helical" evidence="6">
    <location>
        <begin position="51"/>
        <end position="69"/>
    </location>
</feature>
<keyword evidence="3 6" id="KW-0812">Transmembrane</keyword>
<accession>A0AAV3QR00</accession>
<evidence type="ECO:0000256" key="4">
    <source>
        <dbReference type="ARBA" id="ARBA00022989"/>
    </source>
</evidence>
<evidence type="ECO:0000256" key="2">
    <source>
        <dbReference type="ARBA" id="ARBA00008707"/>
    </source>
</evidence>
<dbReference type="Pfam" id="PF05078">
    <property type="entry name" value="DUF679"/>
    <property type="match status" value="1"/>
</dbReference>
<dbReference type="EMBL" id="BAABME010005065">
    <property type="protein sequence ID" value="GAA0164502.1"/>
    <property type="molecule type" value="Genomic_DNA"/>
</dbReference>